<organism evidence="4 5">
    <name type="scientific">Actinomortierella ambigua</name>
    <dbReference type="NCBI Taxonomy" id="1343610"/>
    <lineage>
        <taxon>Eukaryota</taxon>
        <taxon>Fungi</taxon>
        <taxon>Fungi incertae sedis</taxon>
        <taxon>Mucoromycota</taxon>
        <taxon>Mortierellomycotina</taxon>
        <taxon>Mortierellomycetes</taxon>
        <taxon>Mortierellales</taxon>
        <taxon>Mortierellaceae</taxon>
        <taxon>Actinomortierella</taxon>
    </lineage>
</organism>
<evidence type="ECO:0000256" key="3">
    <source>
        <dbReference type="SAM" id="MobiDB-lite"/>
    </source>
</evidence>
<dbReference type="AlphaFoldDB" id="A0A9P6QGH6"/>
<reference evidence="4" key="1">
    <citation type="journal article" date="2020" name="Fungal Divers.">
        <title>Resolving the Mortierellaceae phylogeny through synthesis of multi-gene phylogenetics and phylogenomics.</title>
        <authorList>
            <person name="Vandepol N."/>
            <person name="Liber J."/>
            <person name="Desiro A."/>
            <person name="Na H."/>
            <person name="Kennedy M."/>
            <person name="Barry K."/>
            <person name="Grigoriev I.V."/>
            <person name="Miller A.N."/>
            <person name="O'Donnell K."/>
            <person name="Stajich J.E."/>
            <person name="Bonito G."/>
        </authorList>
    </citation>
    <scope>NUCLEOTIDE SEQUENCE</scope>
    <source>
        <strain evidence="4">BC1065</strain>
    </source>
</reference>
<feature type="region of interest" description="Disordered" evidence="3">
    <location>
        <begin position="267"/>
        <end position="311"/>
    </location>
</feature>
<comment type="similarity">
    <text evidence="1">Belongs to the SIKE family.</text>
</comment>
<protein>
    <submittedName>
        <fullName evidence="4">Uncharacterized protein</fullName>
    </submittedName>
</protein>
<evidence type="ECO:0000313" key="5">
    <source>
        <dbReference type="Proteomes" id="UP000807716"/>
    </source>
</evidence>
<feature type="compositionally biased region" description="Basic and acidic residues" evidence="3">
    <location>
        <begin position="355"/>
        <end position="381"/>
    </location>
</feature>
<sequence length="435" mass="47583">MTVDDQSMQTLWKLTNDLTTQLVFNRNATLELKQQLADLKAKAASGSFAPSDEAPASHHPSGPQHAEESLRIANDRLAEENVQLQDQLREYERWIEYIMTKFRLQNFAMVHSRKEVMQEAYKIIEQERELNNQLRTENAALQQRLVQVGSIARRAINDEYYKTETLVDMLMVENQGLREMLGVAESNGNMEHNNIMEGRQPGYRVSFPSTGSYNGSSEGDEMEVGGGRLGGGTGGGGSGEADTLSDEQPIDTTATLTSAATTTITRILSDNKPLSEPPTPLDTIPQTPSKAVEGRGRSSGEESDLQSEEYNSSLLKHDHTAVQENAIYSDNIGNEPSSPSYHNGKAVTLNPSSLDQRHDNGGESSREVSDCEDQQHNDKTTSHSKMPLLPSSPPPALISSPSVSAAASPISINTDVSSAVTASKRTSKPRKKRTK</sequence>
<dbReference type="Pfam" id="PF05769">
    <property type="entry name" value="SIKE"/>
    <property type="match status" value="1"/>
</dbReference>
<dbReference type="Proteomes" id="UP000807716">
    <property type="component" value="Unassembled WGS sequence"/>
</dbReference>
<comment type="caution">
    <text evidence="4">The sequence shown here is derived from an EMBL/GenBank/DDBJ whole genome shotgun (WGS) entry which is preliminary data.</text>
</comment>
<keyword evidence="2" id="KW-0175">Coiled coil</keyword>
<feature type="region of interest" description="Disordered" evidence="3">
    <location>
        <begin position="330"/>
        <end position="435"/>
    </location>
</feature>
<keyword evidence="5" id="KW-1185">Reference proteome</keyword>
<feature type="compositionally biased region" description="Polar residues" evidence="3">
    <location>
        <begin position="207"/>
        <end position="217"/>
    </location>
</feature>
<evidence type="ECO:0000313" key="4">
    <source>
        <dbReference type="EMBL" id="KAG0268178.1"/>
    </source>
</evidence>
<feature type="compositionally biased region" description="Gly residues" evidence="3">
    <location>
        <begin position="224"/>
        <end position="239"/>
    </location>
</feature>
<dbReference type="PANTHER" id="PTHR39472:SF1">
    <property type="entry name" value="EXPRESSED PROTEIN"/>
    <property type="match status" value="1"/>
</dbReference>
<feature type="compositionally biased region" description="Low complexity" evidence="3">
    <location>
        <begin position="397"/>
        <end position="412"/>
    </location>
</feature>
<evidence type="ECO:0000256" key="2">
    <source>
        <dbReference type="ARBA" id="ARBA00023054"/>
    </source>
</evidence>
<feature type="region of interest" description="Disordered" evidence="3">
    <location>
        <begin position="43"/>
        <end position="68"/>
    </location>
</feature>
<name>A0A9P6QGH6_9FUNG</name>
<feature type="region of interest" description="Disordered" evidence="3">
    <location>
        <begin position="198"/>
        <end position="248"/>
    </location>
</feature>
<evidence type="ECO:0000256" key="1">
    <source>
        <dbReference type="ARBA" id="ARBA00005537"/>
    </source>
</evidence>
<proteinExistence type="inferred from homology"/>
<dbReference type="EMBL" id="JAAAJB010000058">
    <property type="protein sequence ID" value="KAG0268178.1"/>
    <property type="molecule type" value="Genomic_DNA"/>
</dbReference>
<gene>
    <name evidence="4" type="ORF">DFQ27_007409</name>
</gene>
<dbReference type="InterPro" id="IPR008555">
    <property type="entry name" value="SIKE"/>
</dbReference>
<dbReference type="OrthoDB" id="21214at2759"/>
<feature type="compositionally biased region" description="Polar residues" evidence="3">
    <location>
        <begin position="330"/>
        <end position="341"/>
    </location>
</feature>
<feature type="compositionally biased region" description="Basic residues" evidence="3">
    <location>
        <begin position="425"/>
        <end position="435"/>
    </location>
</feature>
<accession>A0A9P6QGH6</accession>
<dbReference type="PANTHER" id="PTHR39472">
    <property type="entry name" value="EXPRESSED PROTEIN"/>
    <property type="match status" value="1"/>
</dbReference>